<organism evidence="8 9">
    <name type="scientific">Erythroxylum novogranatense</name>
    <dbReference type="NCBI Taxonomy" id="1862640"/>
    <lineage>
        <taxon>Eukaryota</taxon>
        <taxon>Viridiplantae</taxon>
        <taxon>Streptophyta</taxon>
        <taxon>Embryophyta</taxon>
        <taxon>Tracheophyta</taxon>
        <taxon>Spermatophyta</taxon>
        <taxon>Magnoliopsida</taxon>
        <taxon>eudicotyledons</taxon>
        <taxon>Gunneridae</taxon>
        <taxon>Pentapetalae</taxon>
        <taxon>rosids</taxon>
        <taxon>fabids</taxon>
        <taxon>Malpighiales</taxon>
        <taxon>Erythroxylaceae</taxon>
        <taxon>Erythroxylum</taxon>
    </lineage>
</organism>
<evidence type="ECO:0000313" key="9">
    <source>
        <dbReference type="Proteomes" id="UP001159364"/>
    </source>
</evidence>
<dbReference type="EMBL" id="JAIWQS010000004">
    <property type="protein sequence ID" value="KAJ8768073.1"/>
    <property type="molecule type" value="Genomic_DNA"/>
</dbReference>
<feature type="compositionally biased region" description="Acidic residues" evidence="6">
    <location>
        <begin position="105"/>
        <end position="121"/>
    </location>
</feature>
<feature type="domain" description="PPIase FKBP-type" evidence="7">
    <location>
        <begin position="542"/>
        <end position="630"/>
    </location>
</feature>
<dbReference type="Proteomes" id="UP001159364">
    <property type="component" value="Linkage Group LG04"/>
</dbReference>
<feature type="compositionally biased region" description="Basic and acidic residues" evidence="6">
    <location>
        <begin position="325"/>
        <end position="338"/>
    </location>
</feature>
<proteinExistence type="predicted"/>
<dbReference type="Gene3D" id="2.60.120.340">
    <property type="entry name" value="Nucleoplasmin core domain"/>
    <property type="match status" value="1"/>
</dbReference>
<evidence type="ECO:0000256" key="3">
    <source>
        <dbReference type="ARBA" id="ARBA00023110"/>
    </source>
</evidence>
<comment type="catalytic activity">
    <reaction evidence="1 5">
        <text>[protein]-peptidylproline (omega=180) = [protein]-peptidylproline (omega=0)</text>
        <dbReference type="Rhea" id="RHEA:16237"/>
        <dbReference type="Rhea" id="RHEA-COMP:10747"/>
        <dbReference type="Rhea" id="RHEA-COMP:10748"/>
        <dbReference type="ChEBI" id="CHEBI:83833"/>
        <dbReference type="ChEBI" id="CHEBI:83834"/>
        <dbReference type="EC" id="5.2.1.8"/>
    </reaction>
</comment>
<gene>
    <name evidence="8" type="ORF">K2173_021013</name>
</gene>
<feature type="compositionally biased region" description="Basic and acidic residues" evidence="6">
    <location>
        <begin position="245"/>
        <end position="273"/>
    </location>
</feature>
<name>A0AAV8TMS1_9ROSI</name>
<feature type="compositionally biased region" description="Basic and acidic residues" evidence="6">
    <location>
        <begin position="280"/>
        <end position="294"/>
    </location>
</feature>
<evidence type="ECO:0000256" key="6">
    <source>
        <dbReference type="SAM" id="MobiDB-lite"/>
    </source>
</evidence>
<dbReference type="PANTHER" id="PTHR43811">
    <property type="entry name" value="FKBP-TYPE PEPTIDYL-PROLYL CIS-TRANS ISOMERASE FKPA"/>
    <property type="match status" value="1"/>
</dbReference>
<feature type="compositionally biased region" description="Polar residues" evidence="6">
    <location>
        <begin position="387"/>
        <end position="402"/>
    </location>
</feature>
<feature type="compositionally biased region" description="Basic and acidic residues" evidence="6">
    <location>
        <begin position="218"/>
        <end position="237"/>
    </location>
</feature>
<feature type="compositionally biased region" description="Acidic residues" evidence="6">
    <location>
        <begin position="184"/>
        <end position="196"/>
    </location>
</feature>
<feature type="region of interest" description="Disordered" evidence="6">
    <location>
        <begin position="101"/>
        <end position="294"/>
    </location>
</feature>
<dbReference type="InterPro" id="IPR001179">
    <property type="entry name" value="PPIase_FKBP_dom"/>
</dbReference>
<dbReference type="Pfam" id="PF00254">
    <property type="entry name" value="FKBP_C"/>
    <property type="match status" value="1"/>
</dbReference>
<evidence type="ECO:0000313" key="8">
    <source>
        <dbReference type="EMBL" id="KAJ8768073.1"/>
    </source>
</evidence>
<evidence type="ECO:0000256" key="2">
    <source>
        <dbReference type="ARBA" id="ARBA00013194"/>
    </source>
</evidence>
<protein>
    <recommendedName>
        <fullName evidence="2 5">peptidylprolyl isomerase</fullName>
        <ecNumber evidence="2 5">5.2.1.8</ecNumber>
    </recommendedName>
</protein>
<keyword evidence="4 5" id="KW-0413">Isomerase</keyword>
<keyword evidence="9" id="KW-1185">Reference proteome</keyword>
<feature type="compositionally biased region" description="Polar residues" evidence="6">
    <location>
        <begin position="479"/>
        <end position="490"/>
    </location>
</feature>
<dbReference type="Pfam" id="PF17800">
    <property type="entry name" value="NPL"/>
    <property type="match status" value="1"/>
</dbReference>
<evidence type="ECO:0000256" key="5">
    <source>
        <dbReference type="PROSITE-ProRule" id="PRU00277"/>
    </source>
</evidence>
<feature type="compositionally biased region" description="Basic residues" evidence="6">
    <location>
        <begin position="208"/>
        <end position="217"/>
    </location>
</feature>
<dbReference type="PROSITE" id="PS50059">
    <property type="entry name" value="FKBP_PPIASE"/>
    <property type="match status" value="1"/>
</dbReference>
<dbReference type="AlphaFoldDB" id="A0AAV8TMS1"/>
<dbReference type="InterPro" id="IPR041232">
    <property type="entry name" value="NPL"/>
</dbReference>
<dbReference type="PANTHER" id="PTHR43811:SF48">
    <property type="entry name" value="PEPTIDYL-PROLYL CIS-TRANS ISOMERASE FKBP43"/>
    <property type="match status" value="1"/>
</dbReference>
<dbReference type="Gene3D" id="3.10.50.40">
    <property type="match status" value="1"/>
</dbReference>
<reference evidence="8 9" key="1">
    <citation type="submission" date="2021-09" db="EMBL/GenBank/DDBJ databases">
        <title>Genomic insights and catalytic innovation underlie evolution of tropane alkaloids biosynthesis.</title>
        <authorList>
            <person name="Wang Y.-J."/>
            <person name="Tian T."/>
            <person name="Huang J.-P."/>
            <person name="Huang S.-X."/>
        </authorList>
    </citation>
    <scope>NUCLEOTIDE SEQUENCE [LARGE SCALE GENOMIC DNA]</scope>
    <source>
        <strain evidence="8">KIB-2018</strain>
        <tissue evidence="8">Leaf</tissue>
    </source>
</reference>
<sequence length="630" mass="70468">MAFWGIEVKPGKPFTLSRHDGGGRLHISQATLGIGTAVGKTMVQCNVGDKSPVFLCSLFTEKDESCQLNLEFEEAENVVLSVLGPRSVHLTGYYLRGGWHRNRDDESESYGEDIADSEPEYSVDGSDDKYEDSFIDDEEANDEKLDRGSPKSVKSNSRRLKKKYQVSESDDDYNPQRQVFPENSTDDTVADSENEDMNPISTIYKSKSPSKSKKSKGKEKAQKETDEAYKKKIKDEVNDAIFQARKRDAVVDMEPKIEDRRDDRDVSKNDAQSKTRRKEKGNNKKMHDSGEKDEFFFGTELKWNKAQQETDVDKLGQDLPVMNAKDQKNANDKEDERVSLPSTGGVPNNIAKPKKKSKKIAKEEKSIEVDIVTTEDEFEQSGAKSEGTGQDTSVTSGGNQKQANDKLLSSHLVPQNGVKRKRKKEKQAAETLETSNNNQSKAAIGNEARDFVYNIVPSDSGDYSGKKKKQKKKIETLKTSENGQAQNSELPSRLLDEKNKSIEEDKNNNPDEMPSCSRTLPNGLVIQELRKGKLDGRIATEGKKISIRYTGKLNSGEVFTSNIDGTPIKFRLGGIEVMDAWNVGIDGMRVGEKRRLLVPPLLGYGNEGDDTKNIPPNSWLVYDIELVKVR</sequence>
<dbReference type="SUPFAM" id="SSF54534">
    <property type="entry name" value="FKBP-like"/>
    <property type="match status" value="1"/>
</dbReference>
<dbReference type="InterPro" id="IPR046357">
    <property type="entry name" value="PPIase_dom_sf"/>
</dbReference>
<evidence type="ECO:0000256" key="1">
    <source>
        <dbReference type="ARBA" id="ARBA00000971"/>
    </source>
</evidence>
<feature type="compositionally biased region" description="Polar residues" evidence="6">
    <location>
        <begin position="432"/>
        <end position="441"/>
    </location>
</feature>
<comment type="caution">
    <text evidence="8">The sequence shown here is derived from an EMBL/GenBank/DDBJ whole genome shotgun (WGS) entry which is preliminary data.</text>
</comment>
<accession>A0AAV8TMS1</accession>
<dbReference type="EC" id="5.2.1.8" evidence="2 5"/>
<keyword evidence="3 5" id="KW-0697">Rotamase</keyword>
<feature type="region of interest" description="Disordered" evidence="6">
    <location>
        <begin position="308"/>
        <end position="496"/>
    </location>
</feature>
<evidence type="ECO:0000259" key="7">
    <source>
        <dbReference type="PROSITE" id="PS50059"/>
    </source>
</evidence>
<evidence type="ECO:0000256" key="4">
    <source>
        <dbReference type="ARBA" id="ARBA00023235"/>
    </source>
</evidence>
<dbReference type="GO" id="GO:0003755">
    <property type="term" value="F:peptidyl-prolyl cis-trans isomerase activity"/>
    <property type="evidence" value="ECO:0007669"/>
    <property type="project" value="UniProtKB-KW"/>
</dbReference>